<keyword evidence="1" id="KW-0596">Phosphopantetheine</keyword>
<reference evidence="4 5" key="1">
    <citation type="submission" date="2020-08" db="EMBL/GenBank/DDBJ databases">
        <title>Sequencing the genomes of 1000 actinobacteria strains.</title>
        <authorList>
            <person name="Klenk H.-P."/>
        </authorList>
    </citation>
    <scope>NUCLEOTIDE SEQUENCE [LARGE SCALE GENOMIC DNA]</scope>
    <source>
        <strain evidence="4 5">DSM 45784</strain>
    </source>
</reference>
<evidence type="ECO:0000313" key="5">
    <source>
        <dbReference type="Proteomes" id="UP000542210"/>
    </source>
</evidence>
<dbReference type="InterPro" id="IPR006162">
    <property type="entry name" value="Ppantetheine_attach_site"/>
</dbReference>
<evidence type="ECO:0000256" key="1">
    <source>
        <dbReference type="ARBA" id="ARBA00022450"/>
    </source>
</evidence>
<dbReference type="SUPFAM" id="SSF47336">
    <property type="entry name" value="ACP-like"/>
    <property type="match status" value="1"/>
</dbReference>
<sequence length="91" mass="9776">MSSGHTGDLATQEIQEKVEKIWNDVLAVRVGEENATFFELNGESIAATRIASRVGDEIGVEIEVADIFEDDPTLAQFTRTIVTKAGAPSPA</sequence>
<accession>A0A7W7D9E5</accession>
<feature type="domain" description="Carrier" evidence="3">
    <location>
        <begin position="9"/>
        <end position="85"/>
    </location>
</feature>
<dbReference type="AlphaFoldDB" id="A0A7W7D9E5"/>
<dbReference type="Proteomes" id="UP000542210">
    <property type="component" value="Unassembled WGS sequence"/>
</dbReference>
<organism evidence="4 5">
    <name type="scientific">Sphaerisporangium siamense</name>
    <dbReference type="NCBI Taxonomy" id="795645"/>
    <lineage>
        <taxon>Bacteria</taxon>
        <taxon>Bacillati</taxon>
        <taxon>Actinomycetota</taxon>
        <taxon>Actinomycetes</taxon>
        <taxon>Streptosporangiales</taxon>
        <taxon>Streptosporangiaceae</taxon>
        <taxon>Sphaerisporangium</taxon>
    </lineage>
</organism>
<comment type="caution">
    <text evidence="4">The sequence shown here is derived from an EMBL/GenBank/DDBJ whole genome shotgun (WGS) entry which is preliminary data.</text>
</comment>
<keyword evidence="2" id="KW-0597">Phosphoprotein</keyword>
<gene>
    <name evidence="4" type="ORF">BJ982_004010</name>
</gene>
<proteinExistence type="predicted"/>
<dbReference type="EMBL" id="JACHND010000001">
    <property type="protein sequence ID" value="MBB4702466.1"/>
    <property type="molecule type" value="Genomic_DNA"/>
</dbReference>
<keyword evidence="5" id="KW-1185">Reference proteome</keyword>
<protein>
    <submittedName>
        <fullName evidence="4">Acyl carrier protein</fullName>
    </submittedName>
</protein>
<dbReference type="Gene3D" id="1.10.1200.10">
    <property type="entry name" value="ACP-like"/>
    <property type="match status" value="1"/>
</dbReference>
<dbReference type="PROSITE" id="PS00012">
    <property type="entry name" value="PHOSPHOPANTETHEINE"/>
    <property type="match status" value="1"/>
</dbReference>
<dbReference type="RefSeq" id="WP_184882254.1">
    <property type="nucleotide sequence ID" value="NZ_BOOV01000033.1"/>
</dbReference>
<evidence type="ECO:0000256" key="2">
    <source>
        <dbReference type="ARBA" id="ARBA00022553"/>
    </source>
</evidence>
<dbReference type="InterPro" id="IPR009081">
    <property type="entry name" value="PP-bd_ACP"/>
</dbReference>
<evidence type="ECO:0000259" key="3">
    <source>
        <dbReference type="PROSITE" id="PS50075"/>
    </source>
</evidence>
<dbReference type="PROSITE" id="PS50075">
    <property type="entry name" value="CARRIER"/>
    <property type="match status" value="1"/>
</dbReference>
<dbReference type="InterPro" id="IPR036736">
    <property type="entry name" value="ACP-like_sf"/>
</dbReference>
<dbReference type="Pfam" id="PF00550">
    <property type="entry name" value="PP-binding"/>
    <property type="match status" value="1"/>
</dbReference>
<name>A0A7W7D9E5_9ACTN</name>
<evidence type="ECO:0000313" key="4">
    <source>
        <dbReference type="EMBL" id="MBB4702466.1"/>
    </source>
</evidence>